<dbReference type="RefSeq" id="WP_285459341.1">
    <property type="nucleotide sequence ID" value="NZ_CP127173.1"/>
</dbReference>
<organism evidence="2 3">
    <name type="scientific">Amycolatopsis nalaikhensis</name>
    <dbReference type="NCBI Taxonomy" id="715472"/>
    <lineage>
        <taxon>Bacteria</taxon>
        <taxon>Bacillati</taxon>
        <taxon>Actinomycetota</taxon>
        <taxon>Actinomycetes</taxon>
        <taxon>Pseudonocardiales</taxon>
        <taxon>Pseudonocardiaceae</taxon>
        <taxon>Amycolatopsis</taxon>
    </lineage>
</organism>
<keyword evidence="3" id="KW-1185">Reference proteome</keyword>
<proteinExistence type="predicted"/>
<evidence type="ECO:0000313" key="2">
    <source>
        <dbReference type="EMBL" id="WIV61710.1"/>
    </source>
</evidence>
<sequence>MSEGLLFVFAEPGDVPEADFHDWYDHEHAPARLRVPGIRTGYRYRALDGVAPGWLAWYELDTDALRGPEYAVARRRSPREQDVVRRLATLDRRVYELVDDHGAARPAAPVVVCVGLSTPDEPGLDAWYRQEHVPLLHRLPGWYRTRRYRLAEGDGPAVLAFHEISGVDLFATPEYREATGTPWREAVMKDVTRRERRVFGHHSTVAVPRSSRVPAPGSTSGAGAHRG</sequence>
<accession>A0ABY8Y138</accession>
<dbReference type="EMBL" id="CP127173">
    <property type="protein sequence ID" value="WIV61710.1"/>
    <property type="molecule type" value="Genomic_DNA"/>
</dbReference>
<dbReference type="InterPro" id="IPR011008">
    <property type="entry name" value="Dimeric_a/b-barrel"/>
</dbReference>
<name>A0ABY8Y138_9PSEU</name>
<dbReference type="SUPFAM" id="SSF54909">
    <property type="entry name" value="Dimeric alpha+beta barrel"/>
    <property type="match status" value="2"/>
</dbReference>
<dbReference type="Proteomes" id="UP001227101">
    <property type="component" value="Chromosome"/>
</dbReference>
<gene>
    <name evidence="2" type="ORF">QP939_25435</name>
</gene>
<evidence type="ECO:0000313" key="3">
    <source>
        <dbReference type="Proteomes" id="UP001227101"/>
    </source>
</evidence>
<evidence type="ECO:0008006" key="4">
    <source>
        <dbReference type="Google" id="ProtNLM"/>
    </source>
</evidence>
<evidence type="ECO:0000256" key="1">
    <source>
        <dbReference type="SAM" id="MobiDB-lite"/>
    </source>
</evidence>
<reference evidence="2 3" key="1">
    <citation type="submission" date="2023-06" db="EMBL/GenBank/DDBJ databases">
        <authorList>
            <person name="Oyuntsetseg B."/>
            <person name="Kim S.B."/>
        </authorList>
    </citation>
    <scope>NUCLEOTIDE SEQUENCE [LARGE SCALE GENOMIC DNA]</scope>
    <source>
        <strain evidence="2 3">2-2</strain>
    </source>
</reference>
<feature type="region of interest" description="Disordered" evidence="1">
    <location>
        <begin position="202"/>
        <end position="227"/>
    </location>
</feature>
<protein>
    <recommendedName>
        <fullName evidence="4">Ethyl tert-butyl ether degradation EthD</fullName>
    </recommendedName>
</protein>
<dbReference type="Gene3D" id="3.30.70.100">
    <property type="match status" value="1"/>
</dbReference>